<comment type="caution">
    <text evidence="1">The sequence shown here is derived from an EMBL/GenBank/DDBJ whole genome shotgun (WGS) entry which is preliminary data.</text>
</comment>
<evidence type="ECO:0000313" key="1">
    <source>
        <dbReference type="EMBL" id="GBP72496.1"/>
    </source>
</evidence>
<reference evidence="1 2" key="1">
    <citation type="journal article" date="2019" name="Commun. Biol.">
        <title>The bagworm genome reveals a unique fibroin gene that provides high tensile strength.</title>
        <authorList>
            <person name="Kono N."/>
            <person name="Nakamura H."/>
            <person name="Ohtoshi R."/>
            <person name="Tomita M."/>
            <person name="Numata K."/>
            <person name="Arakawa K."/>
        </authorList>
    </citation>
    <scope>NUCLEOTIDE SEQUENCE [LARGE SCALE GENOMIC DNA]</scope>
</reference>
<name>A0A4C1Y947_EUMVA</name>
<dbReference type="AlphaFoldDB" id="A0A4C1Y947"/>
<organism evidence="1 2">
    <name type="scientific">Eumeta variegata</name>
    <name type="common">Bagworm moth</name>
    <name type="synonym">Eumeta japonica</name>
    <dbReference type="NCBI Taxonomy" id="151549"/>
    <lineage>
        <taxon>Eukaryota</taxon>
        <taxon>Metazoa</taxon>
        <taxon>Ecdysozoa</taxon>
        <taxon>Arthropoda</taxon>
        <taxon>Hexapoda</taxon>
        <taxon>Insecta</taxon>
        <taxon>Pterygota</taxon>
        <taxon>Neoptera</taxon>
        <taxon>Endopterygota</taxon>
        <taxon>Lepidoptera</taxon>
        <taxon>Glossata</taxon>
        <taxon>Ditrysia</taxon>
        <taxon>Tineoidea</taxon>
        <taxon>Psychidae</taxon>
        <taxon>Oiketicinae</taxon>
        <taxon>Eumeta</taxon>
    </lineage>
</organism>
<proteinExistence type="predicted"/>
<sequence length="114" mass="13115">MQGSRGEARQCVTVYIIRVSTQWAHNQRGTLAICRKFYKVYELHQEVYINSSDLGRGLRNNGARGAARRDRSLRPRPRRCCVNNVLNKISGYNGEMAKLKCVIIHLAELKVFKH</sequence>
<keyword evidence="2" id="KW-1185">Reference proteome</keyword>
<protein>
    <submittedName>
        <fullName evidence="1">Uncharacterized protein</fullName>
    </submittedName>
</protein>
<gene>
    <name evidence="1" type="ORF">EVAR_59310_1</name>
</gene>
<evidence type="ECO:0000313" key="2">
    <source>
        <dbReference type="Proteomes" id="UP000299102"/>
    </source>
</evidence>
<accession>A0A4C1Y947</accession>
<dbReference type="Proteomes" id="UP000299102">
    <property type="component" value="Unassembled WGS sequence"/>
</dbReference>
<dbReference type="EMBL" id="BGZK01001147">
    <property type="protein sequence ID" value="GBP72496.1"/>
    <property type="molecule type" value="Genomic_DNA"/>
</dbReference>